<dbReference type="InterPro" id="IPR050638">
    <property type="entry name" value="AA-Vitamin_Transporters"/>
</dbReference>
<evidence type="ECO:0000256" key="1">
    <source>
        <dbReference type="ARBA" id="ARBA00004127"/>
    </source>
</evidence>
<feature type="domain" description="EamA" evidence="7">
    <location>
        <begin position="146"/>
        <end position="281"/>
    </location>
</feature>
<dbReference type="PANTHER" id="PTHR32322:SF2">
    <property type="entry name" value="EAMA DOMAIN-CONTAINING PROTEIN"/>
    <property type="match status" value="1"/>
</dbReference>
<evidence type="ECO:0000256" key="5">
    <source>
        <dbReference type="ARBA" id="ARBA00023136"/>
    </source>
</evidence>
<sequence>MIRSYLLLLFCVTLWGSNFVFGSMLVKEFPPLFLADVRLMFTSLFLLSYAWITKKFVKIKPREWGLLILLGLIGTLANQTAYFNGLLTTDATTASLILSMSPIVTAILASFFLKEQFTRRMKIGSAVALLGTFCVVGIGAGLTISKGVMLIVIAMITFSSSMIIIRKLTETMHPFISTVYSTTVGTLFLTPAAFLTIDPASHISHEVWAWAMLILTAIFMQGVCGLVWNQQLKVVGTGKAAIFLNLQPFVAMLVGFLLLGSQVTAIQVGGSLLIVTGVVVATVRSQKSTRKKQTQLVGDRTKSM</sequence>
<feature type="transmembrane region" description="Helical" evidence="6">
    <location>
        <begin position="64"/>
        <end position="82"/>
    </location>
</feature>
<accession>A0ABR5NDP1</accession>
<keyword evidence="3 6" id="KW-0812">Transmembrane</keyword>
<dbReference type="EMBL" id="LJJB01000007">
    <property type="protein sequence ID" value="KQL49496.1"/>
    <property type="molecule type" value="Genomic_DNA"/>
</dbReference>
<dbReference type="PANTHER" id="PTHR32322">
    <property type="entry name" value="INNER MEMBRANE TRANSPORTER"/>
    <property type="match status" value="1"/>
</dbReference>
<dbReference type="InterPro" id="IPR037185">
    <property type="entry name" value="EmrE-like"/>
</dbReference>
<evidence type="ECO:0000313" key="8">
    <source>
        <dbReference type="EMBL" id="KQL49496.1"/>
    </source>
</evidence>
<comment type="similarity">
    <text evidence="2">Belongs to the EamA transporter family.</text>
</comment>
<gene>
    <name evidence="8" type="ORF">AN963_07060</name>
</gene>
<evidence type="ECO:0000313" key="9">
    <source>
        <dbReference type="Proteomes" id="UP000051063"/>
    </source>
</evidence>
<feature type="transmembrane region" description="Helical" evidence="6">
    <location>
        <begin position="207"/>
        <end position="228"/>
    </location>
</feature>
<name>A0ABR5NDP1_BRECH</name>
<keyword evidence="5 6" id="KW-0472">Membrane</keyword>
<dbReference type="Pfam" id="PF00892">
    <property type="entry name" value="EamA"/>
    <property type="match status" value="2"/>
</dbReference>
<dbReference type="RefSeq" id="WP_055743796.1">
    <property type="nucleotide sequence ID" value="NZ_JARTHT010000002.1"/>
</dbReference>
<feature type="domain" description="EamA" evidence="7">
    <location>
        <begin position="4"/>
        <end position="136"/>
    </location>
</feature>
<feature type="transmembrane region" description="Helical" evidence="6">
    <location>
        <begin position="177"/>
        <end position="195"/>
    </location>
</feature>
<evidence type="ECO:0000259" key="7">
    <source>
        <dbReference type="Pfam" id="PF00892"/>
    </source>
</evidence>
<keyword evidence="4 6" id="KW-1133">Transmembrane helix</keyword>
<evidence type="ECO:0000256" key="3">
    <source>
        <dbReference type="ARBA" id="ARBA00022692"/>
    </source>
</evidence>
<feature type="transmembrane region" description="Helical" evidence="6">
    <location>
        <begin position="265"/>
        <end position="283"/>
    </location>
</feature>
<evidence type="ECO:0000256" key="6">
    <source>
        <dbReference type="SAM" id="Phobius"/>
    </source>
</evidence>
<feature type="transmembrane region" description="Helical" evidence="6">
    <location>
        <begin position="240"/>
        <end position="259"/>
    </location>
</feature>
<dbReference type="InterPro" id="IPR000620">
    <property type="entry name" value="EamA_dom"/>
</dbReference>
<reference evidence="8 9" key="1">
    <citation type="submission" date="2015-09" db="EMBL/GenBank/DDBJ databases">
        <title>Genome sequencing project for genomic taxonomy and phylogenomics of Bacillus-like bacteria.</title>
        <authorList>
            <person name="Liu B."/>
            <person name="Wang J."/>
            <person name="Zhu Y."/>
            <person name="Liu G."/>
            <person name="Chen Q."/>
            <person name="Chen Z."/>
            <person name="Lan J."/>
            <person name="Che J."/>
            <person name="Ge C."/>
            <person name="Shi H."/>
            <person name="Pan Z."/>
            <person name="Liu X."/>
        </authorList>
    </citation>
    <scope>NUCLEOTIDE SEQUENCE [LARGE SCALE GENOMIC DNA]</scope>
    <source>
        <strain evidence="8 9">DSM 8552</strain>
    </source>
</reference>
<feature type="transmembrane region" description="Helical" evidence="6">
    <location>
        <begin position="148"/>
        <end position="165"/>
    </location>
</feature>
<protein>
    <submittedName>
        <fullName evidence="8">Permease</fullName>
    </submittedName>
</protein>
<evidence type="ECO:0000256" key="2">
    <source>
        <dbReference type="ARBA" id="ARBA00007362"/>
    </source>
</evidence>
<comment type="subcellular location">
    <subcellularLocation>
        <location evidence="1">Endomembrane system</location>
        <topology evidence="1">Multi-pass membrane protein</topology>
    </subcellularLocation>
</comment>
<feature type="transmembrane region" description="Helical" evidence="6">
    <location>
        <begin position="125"/>
        <end position="142"/>
    </location>
</feature>
<organism evidence="8 9">
    <name type="scientific">Brevibacillus choshinensis</name>
    <dbReference type="NCBI Taxonomy" id="54911"/>
    <lineage>
        <taxon>Bacteria</taxon>
        <taxon>Bacillati</taxon>
        <taxon>Bacillota</taxon>
        <taxon>Bacilli</taxon>
        <taxon>Bacillales</taxon>
        <taxon>Paenibacillaceae</taxon>
        <taxon>Brevibacillus</taxon>
    </lineage>
</organism>
<keyword evidence="9" id="KW-1185">Reference proteome</keyword>
<dbReference type="SUPFAM" id="SSF103481">
    <property type="entry name" value="Multidrug resistance efflux transporter EmrE"/>
    <property type="match status" value="2"/>
</dbReference>
<proteinExistence type="inferred from homology"/>
<evidence type="ECO:0000256" key="4">
    <source>
        <dbReference type="ARBA" id="ARBA00022989"/>
    </source>
</evidence>
<dbReference type="Proteomes" id="UP000051063">
    <property type="component" value="Unassembled WGS sequence"/>
</dbReference>
<comment type="caution">
    <text evidence="8">The sequence shown here is derived from an EMBL/GenBank/DDBJ whole genome shotgun (WGS) entry which is preliminary data.</text>
</comment>
<feature type="transmembrane region" description="Helical" evidence="6">
    <location>
        <begin position="32"/>
        <end position="52"/>
    </location>
</feature>
<feature type="transmembrane region" description="Helical" evidence="6">
    <location>
        <begin position="94"/>
        <end position="113"/>
    </location>
</feature>